<reference evidence="6 7" key="1">
    <citation type="journal article" date="2016" name="Sci. Rep.">
        <title>Metabolic traits of an uncultured archaeal lineage -MSBL1- from brine pools of the Red Sea.</title>
        <authorList>
            <person name="Mwirichia R."/>
            <person name="Alam I."/>
            <person name="Rashid M."/>
            <person name="Vinu M."/>
            <person name="Ba-Alawi W."/>
            <person name="Anthony Kamau A."/>
            <person name="Kamanda Ngugi D."/>
            <person name="Goker M."/>
            <person name="Klenk H.P."/>
            <person name="Bajic V."/>
            <person name="Stingl U."/>
        </authorList>
    </citation>
    <scope>NUCLEOTIDE SEQUENCE [LARGE SCALE GENOMIC DNA]</scope>
    <source>
        <strain evidence="6">SCGC-AAA259M10</strain>
    </source>
</reference>
<name>A0A133UUV6_9EURY</name>
<dbReference type="SUPFAM" id="SSF51306">
    <property type="entry name" value="LexA/Signal peptidase"/>
    <property type="match status" value="1"/>
</dbReference>
<keyword evidence="7" id="KW-1185">Reference proteome</keyword>
<dbReference type="Proteomes" id="UP000070341">
    <property type="component" value="Unassembled WGS sequence"/>
</dbReference>
<dbReference type="GO" id="GO:0008233">
    <property type="term" value="F:peptidase activity"/>
    <property type="evidence" value="ECO:0007669"/>
    <property type="project" value="InterPro"/>
</dbReference>
<organism evidence="6 7">
    <name type="scientific">candidate division MSBL1 archaeon SCGC-AAA259M10</name>
    <dbReference type="NCBI Taxonomy" id="1698270"/>
    <lineage>
        <taxon>Archaea</taxon>
        <taxon>Methanobacteriati</taxon>
        <taxon>Methanobacteriota</taxon>
        <taxon>candidate division MSBL1</taxon>
    </lineage>
</organism>
<gene>
    <name evidence="6" type="ORF">AKJ40_04985</name>
</gene>
<evidence type="ECO:0000256" key="5">
    <source>
        <dbReference type="SAM" id="Phobius"/>
    </source>
</evidence>
<dbReference type="NCBIfam" id="TIGR02228">
    <property type="entry name" value="sigpep_I_arch"/>
    <property type="match status" value="1"/>
</dbReference>
<dbReference type="InterPro" id="IPR036286">
    <property type="entry name" value="LexA/Signal_pep-like_sf"/>
</dbReference>
<keyword evidence="3 5" id="KW-1133">Transmembrane helix</keyword>
<keyword evidence="2 5" id="KW-0812">Transmembrane</keyword>
<proteinExistence type="predicted"/>
<feature type="transmembrane region" description="Helical" evidence="5">
    <location>
        <begin position="118"/>
        <end position="141"/>
    </location>
</feature>
<dbReference type="GO" id="GO:0016020">
    <property type="term" value="C:membrane"/>
    <property type="evidence" value="ECO:0007669"/>
    <property type="project" value="UniProtKB-SubCell"/>
</dbReference>
<evidence type="ECO:0000256" key="3">
    <source>
        <dbReference type="ARBA" id="ARBA00022989"/>
    </source>
</evidence>
<evidence type="ECO:0000256" key="1">
    <source>
        <dbReference type="ARBA" id="ARBA00004370"/>
    </source>
</evidence>
<comment type="subcellular location">
    <subcellularLocation>
        <location evidence="1">Membrane</location>
    </subcellularLocation>
</comment>
<dbReference type="CDD" id="cd06462">
    <property type="entry name" value="Peptidase_S24_S26"/>
    <property type="match status" value="1"/>
</dbReference>
<evidence type="ECO:0000256" key="2">
    <source>
        <dbReference type="ARBA" id="ARBA00022692"/>
    </source>
</evidence>
<dbReference type="InterPro" id="IPR001733">
    <property type="entry name" value="Peptidase_S26B"/>
</dbReference>
<accession>A0A133UUV6</accession>
<feature type="transmembrane region" description="Helical" evidence="5">
    <location>
        <begin position="7"/>
        <end position="25"/>
    </location>
</feature>
<sequence>MDIKHKIAYGITIFVVISAAVIYFSPARFLQGYGHSMEPVIKSGDGIIVVPVKKEEISIGDTIAFKSGGVIIAHKVVGFEDGKIITHGVNLPKDDVEKIDPSQVIGKRVLTIPKAGIIIRYVGTRIGFILLILIPASLIIVNEVRKIKKELEKENYTDSKTEIIHTGLRNSDQSKDGL</sequence>
<protein>
    <submittedName>
        <fullName evidence="6">Uncharacterized protein</fullName>
    </submittedName>
</protein>
<evidence type="ECO:0000256" key="4">
    <source>
        <dbReference type="ARBA" id="ARBA00023136"/>
    </source>
</evidence>
<dbReference type="GO" id="GO:0006465">
    <property type="term" value="P:signal peptide processing"/>
    <property type="evidence" value="ECO:0007669"/>
    <property type="project" value="InterPro"/>
</dbReference>
<keyword evidence="4 5" id="KW-0472">Membrane</keyword>
<comment type="caution">
    <text evidence="6">The sequence shown here is derived from an EMBL/GenBank/DDBJ whole genome shotgun (WGS) entry which is preliminary data.</text>
</comment>
<evidence type="ECO:0000313" key="6">
    <source>
        <dbReference type="EMBL" id="KXA97992.1"/>
    </source>
</evidence>
<dbReference type="AlphaFoldDB" id="A0A133UUV6"/>
<evidence type="ECO:0000313" key="7">
    <source>
        <dbReference type="Proteomes" id="UP000070341"/>
    </source>
</evidence>
<dbReference type="EMBL" id="LHXU01000125">
    <property type="protein sequence ID" value="KXA97992.1"/>
    <property type="molecule type" value="Genomic_DNA"/>
</dbReference>